<comment type="caution">
    <text evidence="2">The sequence shown here is derived from an EMBL/GenBank/DDBJ whole genome shotgun (WGS) entry which is preliminary data.</text>
</comment>
<proteinExistence type="predicted"/>
<evidence type="ECO:0000313" key="2">
    <source>
        <dbReference type="EMBL" id="KAK0648359.1"/>
    </source>
</evidence>
<keyword evidence="1" id="KW-0732">Signal</keyword>
<dbReference type="EMBL" id="JAULSV010000003">
    <property type="protein sequence ID" value="KAK0648359.1"/>
    <property type="molecule type" value="Genomic_DNA"/>
</dbReference>
<evidence type="ECO:0000256" key="1">
    <source>
        <dbReference type="SAM" id="SignalP"/>
    </source>
</evidence>
<protein>
    <submittedName>
        <fullName evidence="2">Uncharacterized protein</fullName>
    </submittedName>
</protein>
<accession>A0AA39Y964</accession>
<organism evidence="2 3">
    <name type="scientific">Cercophora newfieldiana</name>
    <dbReference type="NCBI Taxonomy" id="92897"/>
    <lineage>
        <taxon>Eukaryota</taxon>
        <taxon>Fungi</taxon>
        <taxon>Dikarya</taxon>
        <taxon>Ascomycota</taxon>
        <taxon>Pezizomycotina</taxon>
        <taxon>Sordariomycetes</taxon>
        <taxon>Sordariomycetidae</taxon>
        <taxon>Sordariales</taxon>
        <taxon>Lasiosphaeriaceae</taxon>
        <taxon>Cercophora</taxon>
    </lineage>
</organism>
<feature type="chain" id="PRO_5041278630" evidence="1">
    <location>
        <begin position="17"/>
        <end position="186"/>
    </location>
</feature>
<dbReference type="AlphaFoldDB" id="A0AA39Y964"/>
<gene>
    <name evidence="2" type="ORF">B0T16DRAFT_388605</name>
</gene>
<keyword evidence="3" id="KW-1185">Reference proteome</keyword>
<feature type="signal peptide" evidence="1">
    <location>
        <begin position="1"/>
        <end position="16"/>
    </location>
</feature>
<reference evidence="2" key="1">
    <citation type="submission" date="2023-06" db="EMBL/GenBank/DDBJ databases">
        <title>Genome-scale phylogeny and comparative genomics of the fungal order Sordariales.</title>
        <authorList>
            <consortium name="Lawrence Berkeley National Laboratory"/>
            <person name="Hensen N."/>
            <person name="Bonometti L."/>
            <person name="Westerberg I."/>
            <person name="Brannstrom I.O."/>
            <person name="Guillou S."/>
            <person name="Cros-Aarteil S."/>
            <person name="Calhoun S."/>
            <person name="Haridas S."/>
            <person name="Kuo A."/>
            <person name="Mondo S."/>
            <person name="Pangilinan J."/>
            <person name="Riley R."/>
            <person name="Labutti K."/>
            <person name="Andreopoulos B."/>
            <person name="Lipzen A."/>
            <person name="Chen C."/>
            <person name="Yanf M."/>
            <person name="Daum C."/>
            <person name="Ng V."/>
            <person name="Clum A."/>
            <person name="Steindorff A."/>
            <person name="Ohm R."/>
            <person name="Martin F."/>
            <person name="Silar P."/>
            <person name="Natvig D."/>
            <person name="Lalanne C."/>
            <person name="Gautier V."/>
            <person name="Ament-Velasquez S.L."/>
            <person name="Kruys A."/>
            <person name="Hutchinson M.I."/>
            <person name="Powell A.J."/>
            <person name="Barry K."/>
            <person name="Miller A.N."/>
            <person name="Grigoriev I.V."/>
            <person name="Debuchy R."/>
            <person name="Gladieux P."/>
            <person name="Thoren M.H."/>
            <person name="Johannesson H."/>
        </authorList>
    </citation>
    <scope>NUCLEOTIDE SEQUENCE</scope>
    <source>
        <strain evidence="2">SMH2532-1</strain>
    </source>
</reference>
<name>A0AA39Y964_9PEZI</name>
<dbReference type="Proteomes" id="UP001174936">
    <property type="component" value="Unassembled WGS sequence"/>
</dbReference>
<evidence type="ECO:0000313" key="3">
    <source>
        <dbReference type="Proteomes" id="UP001174936"/>
    </source>
</evidence>
<sequence>MQLPQLLLGLAATASAIDLYMHVNGCYTNPALVCVNANPDRCCAGSVVDFFETVSARAIPPEWAIQVRGHSGGECRGTREVSPARGVRDKCLSNGDFSGVGYGFNARKRSPAPQEQCAAEGGCTSSQKPDFLLLEDGSKYSVVDLGVDGLVELRVLGVVIGPSIKLAINGANATGIPAEFAALKVE</sequence>